<evidence type="ECO:0000256" key="5">
    <source>
        <dbReference type="ARBA" id="ARBA00022723"/>
    </source>
</evidence>
<evidence type="ECO:0000259" key="10">
    <source>
        <dbReference type="Pfam" id="PF10601"/>
    </source>
</evidence>
<dbReference type="InterPro" id="IPR037519">
    <property type="entry name" value="LITAF_fam"/>
</dbReference>
<dbReference type="Proteomes" id="UP001174909">
    <property type="component" value="Unassembled WGS sequence"/>
</dbReference>
<feature type="transmembrane region" description="Helical" evidence="9">
    <location>
        <begin position="123"/>
        <end position="147"/>
    </location>
</feature>
<evidence type="ECO:0000256" key="2">
    <source>
        <dbReference type="ARBA" id="ARBA00004481"/>
    </source>
</evidence>
<sequence>MASSPVKSAVKFLREGRDHQHRESDSNEVVPLISNHSEITNGCSPPPPAVLAESAAPPVTQEAWTESTGCETSTASPPRPQHEVVVIQQPTPSTGPRFRDVPVVMVDSNGVPFTTELRYVSGLFTWLVVGVICVITGSFCCPCLGLVPLCIDQLKDIEHINPDTGRVVGKFDRGASFGL</sequence>
<evidence type="ECO:0000256" key="9">
    <source>
        <dbReference type="SAM" id="Phobius"/>
    </source>
</evidence>
<comment type="subcellular location">
    <subcellularLocation>
        <location evidence="2">Endosome membrane</location>
        <topology evidence="2">Peripheral membrane protein</topology>
    </subcellularLocation>
    <subcellularLocation>
        <location evidence="1">Late endosome membrane</location>
    </subcellularLocation>
    <subcellularLocation>
        <location evidence="3">Lysosome membrane</location>
        <topology evidence="3">Peripheral membrane protein</topology>
        <orientation evidence="3">Cytoplasmic side</orientation>
    </subcellularLocation>
</comment>
<keyword evidence="7 9" id="KW-0472">Membrane</keyword>
<dbReference type="PANTHER" id="PTHR23292:SF6">
    <property type="entry name" value="FI16602P1-RELATED"/>
    <property type="match status" value="1"/>
</dbReference>
<evidence type="ECO:0000256" key="1">
    <source>
        <dbReference type="ARBA" id="ARBA00004414"/>
    </source>
</evidence>
<evidence type="ECO:0000256" key="6">
    <source>
        <dbReference type="ARBA" id="ARBA00022833"/>
    </source>
</evidence>
<dbReference type="GO" id="GO:0005765">
    <property type="term" value="C:lysosomal membrane"/>
    <property type="evidence" value="ECO:0007669"/>
    <property type="project" value="UniProtKB-SubCell"/>
</dbReference>
<dbReference type="Pfam" id="PF10601">
    <property type="entry name" value="zf-LITAF-like"/>
    <property type="match status" value="1"/>
</dbReference>
<dbReference type="AlphaFoldDB" id="A0AA35TFK0"/>
<evidence type="ECO:0000313" key="12">
    <source>
        <dbReference type="Proteomes" id="UP001174909"/>
    </source>
</evidence>
<name>A0AA35TFK0_GEOBA</name>
<keyword evidence="6" id="KW-0862">Zinc</keyword>
<feature type="compositionally biased region" description="Polar residues" evidence="8">
    <location>
        <begin position="62"/>
        <end position="76"/>
    </location>
</feature>
<evidence type="ECO:0000256" key="7">
    <source>
        <dbReference type="ARBA" id="ARBA00023136"/>
    </source>
</evidence>
<accession>A0AA35TFK0</accession>
<evidence type="ECO:0000313" key="11">
    <source>
        <dbReference type="EMBL" id="CAI8047375.1"/>
    </source>
</evidence>
<comment type="caution">
    <text evidence="11">The sequence shown here is derived from an EMBL/GenBank/DDBJ whole genome shotgun (WGS) entry which is preliminary data.</text>
</comment>
<keyword evidence="5" id="KW-0479">Metal-binding</keyword>
<keyword evidence="9" id="KW-0812">Transmembrane</keyword>
<evidence type="ECO:0000256" key="8">
    <source>
        <dbReference type="SAM" id="MobiDB-lite"/>
    </source>
</evidence>
<protein>
    <submittedName>
        <fullName evidence="11">Lipopolysaccharide-induced tumor necrosis factor-alpha factor homolog</fullName>
    </submittedName>
</protein>
<proteinExistence type="inferred from homology"/>
<evidence type="ECO:0000256" key="4">
    <source>
        <dbReference type="ARBA" id="ARBA00005975"/>
    </source>
</evidence>
<keyword evidence="12" id="KW-1185">Reference proteome</keyword>
<dbReference type="GO" id="GO:0008270">
    <property type="term" value="F:zinc ion binding"/>
    <property type="evidence" value="ECO:0007669"/>
    <property type="project" value="TreeGrafter"/>
</dbReference>
<reference evidence="11" key="1">
    <citation type="submission" date="2023-03" db="EMBL/GenBank/DDBJ databases">
        <authorList>
            <person name="Steffen K."/>
            <person name="Cardenas P."/>
        </authorList>
    </citation>
    <scope>NUCLEOTIDE SEQUENCE</scope>
</reference>
<feature type="domain" description="LITAF" evidence="10">
    <location>
        <begin position="114"/>
        <end position="169"/>
    </location>
</feature>
<dbReference type="PANTHER" id="PTHR23292">
    <property type="entry name" value="LIPOPOLYSACCHARIDE-INDUCED TUMOR NECROSIS FACTOR-ALPHA FACTOR"/>
    <property type="match status" value="1"/>
</dbReference>
<dbReference type="EMBL" id="CASHTH010003631">
    <property type="protein sequence ID" value="CAI8047375.1"/>
    <property type="molecule type" value="Genomic_DNA"/>
</dbReference>
<keyword evidence="9" id="KW-1133">Transmembrane helix</keyword>
<gene>
    <name evidence="11" type="ORF">GBAR_LOCUS26179</name>
</gene>
<feature type="region of interest" description="Disordered" evidence="8">
    <location>
        <begin position="62"/>
        <end position="81"/>
    </location>
</feature>
<comment type="similarity">
    <text evidence="4">Belongs to the CDIP1/LITAF family.</text>
</comment>
<organism evidence="11 12">
    <name type="scientific">Geodia barretti</name>
    <name type="common">Barrett's horny sponge</name>
    <dbReference type="NCBI Taxonomy" id="519541"/>
    <lineage>
        <taxon>Eukaryota</taxon>
        <taxon>Metazoa</taxon>
        <taxon>Porifera</taxon>
        <taxon>Demospongiae</taxon>
        <taxon>Heteroscleromorpha</taxon>
        <taxon>Tetractinellida</taxon>
        <taxon>Astrophorina</taxon>
        <taxon>Geodiidae</taxon>
        <taxon>Geodia</taxon>
    </lineage>
</organism>
<dbReference type="InterPro" id="IPR006629">
    <property type="entry name" value="LITAF"/>
</dbReference>
<evidence type="ECO:0000256" key="3">
    <source>
        <dbReference type="ARBA" id="ARBA00004630"/>
    </source>
</evidence>
<dbReference type="GO" id="GO:0031902">
    <property type="term" value="C:late endosome membrane"/>
    <property type="evidence" value="ECO:0007669"/>
    <property type="project" value="UniProtKB-SubCell"/>
</dbReference>